<evidence type="ECO:0000256" key="1">
    <source>
        <dbReference type="SAM" id="MobiDB-lite"/>
    </source>
</evidence>
<evidence type="ECO:0000313" key="4">
    <source>
        <dbReference type="WBParaSite" id="MhA1_Contig50.frz3.gene19"/>
    </source>
</evidence>
<dbReference type="Pfam" id="PF05821">
    <property type="entry name" value="NDUF_B8"/>
    <property type="match status" value="1"/>
</dbReference>
<dbReference type="Proteomes" id="UP000095281">
    <property type="component" value="Unplaced"/>
</dbReference>
<sequence length="222" mass="26371">MVTFLVLKRSLHTSVLRGRGAVAHPGWYPRDHMPGNYPKTDEERRAAAIKYGLRPEDYTPYDPDDIINHVGDYPDPGLFTPSHRDPHDIYSDRHNRRNWNEPLMKQAIRYRVDRCSFDGLDEEHFLPLQTLSRFATLLVPMVVFSLVFYYNAETLRKVRDYYGFRWYVPKLPKQYPYDFLRAFPMQDPRDYPILNYSFEPAEGGQNNVEEDNARFPFNENDR</sequence>
<name>A0A1I8BTA2_MELHA</name>
<protein>
    <submittedName>
        <fullName evidence="4">NADH dehydrogenase [ubiquinone] 1 beta subcomplex subunit 8, mitochondrial</fullName>
    </submittedName>
</protein>
<dbReference type="PANTHER" id="PTHR12840:SF1">
    <property type="entry name" value="NADH DEHYDROGENASE [UBIQUINONE] 1 BETA SUBCOMPLEX SUBUNIT 8, MITOCHONDRIAL"/>
    <property type="match status" value="1"/>
</dbReference>
<accession>A0A1I8BTA2</accession>
<keyword evidence="2" id="KW-0472">Membrane</keyword>
<reference evidence="4" key="1">
    <citation type="submission" date="2016-11" db="UniProtKB">
        <authorList>
            <consortium name="WormBaseParasite"/>
        </authorList>
    </citation>
    <scope>IDENTIFICATION</scope>
</reference>
<keyword evidence="2" id="KW-0812">Transmembrane</keyword>
<dbReference type="OMA" id="WHTMRNH"/>
<keyword evidence="3" id="KW-1185">Reference proteome</keyword>
<dbReference type="AlphaFoldDB" id="A0A1I8BTA2"/>
<dbReference type="InterPro" id="IPR008699">
    <property type="entry name" value="NDUFB8"/>
</dbReference>
<organism evidence="3 4">
    <name type="scientific">Meloidogyne hapla</name>
    <name type="common">Root-knot nematode worm</name>
    <dbReference type="NCBI Taxonomy" id="6305"/>
    <lineage>
        <taxon>Eukaryota</taxon>
        <taxon>Metazoa</taxon>
        <taxon>Ecdysozoa</taxon>
        <taxon>Nematoda</taxon>
        <taxon>Chromadorea</taxon>
        <taxon>Rhabditida</taxon>
        <taxon>Tylenchina</taxon>
        <taxon>Tylenchomorpha</taxon>
        <taxon>Tylenchoidea</taxon>
        <taxon>Meloidogynidae</taxon>
        <taxon>Meloidogyninae</taxon>
        <taxon>Meloidogyne</taxon>
    </lineage>
</organism>
<feature type="region of interest" description="Disordered" evidence="1">
    <location>
        <begin position="202"/>
        <end position="222"/>
    </location>
</feature>
<dbReference type="WBParaSite" id="MhA1_Contig50.frz3.gene19">
    <property type="protein sequence ID" value="MhA1_Contig50.frz3.gene19"/>
    <property type="gene ID" value="MhA1_Contig50.frz3.gene19"/>
</dbReference>
<dbReference type="PANTHER" id="PTHR12840">
    <property type="entry name" value="NADH-UBIQUINONE OXIDOREDUCTASE ASHI SUBUNIT"/>
    <property type="match status" value="1"/>
</dbReference>
<evidence type="ECO:0000313" key="3">
    <source>
        <dbReference type="Proteomes" id="UP000095281"/>
    </source>
</evidence>
<keyword evidence="2" id="KW-1133">Transmembrane helix</keyword>
<evidence type="ECO:0000256" key="2">
    <source>
        <dbReference type="SAM" id="Phobius"/>
    </source>
</evidence>
<feature type="transmembrane region" description="Helical" evidence="2">
    <location>
        <begin position="134"/>
        <end position="152"/>
    </location>
</feature>
<dbReference type="GO" id="GO:0005739">
    <property type="term" value="C:mitochondrion"/>
    <property type="evidence" value="ECO:0007669"/>
    <property type="project" value="InterPro"/>
</dbReference>
<proteinExistence type="predicted"/>